<comment type="caution">
    <text evidence="1">The sequence shown here is derived from an EMBL/GenBank/DDBJ whole genome shotgun (WGS) entry which is preliminary data.</text>
</comment>
<sequence>MNVAQIIRAKVPAHTMTITEMPIKKYFTFHRSAHTSVCNHEQDRTEYREMTPGLSQNENNLV</sequence>
<dbReference type="EMBL" id="MKXD01000002">
    <property type="protein sequence ID" value="OLR20178.1"/>
    <property type="molecule type" value="Genomic_DNA"/>
</dbReference>
<dbReference type="Proteomes" id="UP000187000">
    <property type="component" value="Unassembled WGS sequence"/>
</dbReference>
<reference evidence="1" key="1">
    <citation type="submission" date="2016-10" db="EMBL/GenBank/DDBJ databases">
        <authorList>
            <person name="Wang S."/>
            <person name="Zhu B."/>
        </authorList>
    </citation>
    <scope>NUCLEOTIDE SEQUENCE</scope>
    <source>
        <strain evidence="1">JCM 8580</strain>
    </source>
</reference>
<proteinExistence type="predicted"/>
<keyword evidence="2" id="KW-1185">Reference proteome</keyword>
<evidence type="ECO:0000313" key="1">
    <source>
        <dbReference type="EMBL" id="OLR20178.1"/>
    </source>
</evidence>
<gene>
    <name evidence="1" type="ORF">BH713_05725</name>
</gene>
<accession>A0ACC8S9K2</accession>
<organism evidence="1 2">
    <name type="scientific">Enterobacter kobei</name>
    <dbReference type="NCBI Taxonomy" id="208224"/>
    <lineage>
        <taxon>Bacteria</taxon>
        <taxon>Pseudomonadati</taxon>
        <taxon>Pseudomonadota</taxon>
        <taxon>Gammaproteobacteria</taxon>
        <taxon>Enterobacterales</taxon>
        <taxon>Enterobacteriaceae</taxon>
        <taxon>Enterobacter</taxon>
        <taxon>Enterobacter cloacae complex</taxon>
    </lineage>
</organism>
<protein>
    <submittedName>
        <fullName evidence="1">Uncharacterized protein</fullName>
    </submittedName>
</protein>
<name>A0ACC8S9K2_9ENTR</name>
<evidence type="ECO:0000313" key="2">
    <source>
        <dbReference type="Proteomes" id="UP000187000"/>
    </source>
</evidence>